<sequence>MGTIERFTGIDKRHQKKNGISAAFLIFRCRISYSAKAARHSRERLW</sequence>
<evidence type="ECO:0000313" key="1">
    <source>
        <dbReference type="EMBL" id="GKG98545.1"/>
    </source>
</evidence>
<gene>
    <name evidence="1" type="ORF">CE91St55_05270</name>
</gene>
<protein>
    <submittedName>
        <fullName evidence="1">Uncharacterized protein</fullName>
    </submittedName>
</protein>
<reference evidence="1" key="1">
    <citation type="submission" date="2022-01" db="EMBL/GenBank/DDBJ databases">
        <title>Novel bile acid biosynthetic pathways are enriched in the microbiome of centenarians.</title>
        <authorList>
            <person name="Sato Y."/>
            <person name="Atarashi K."/>
            <person name="Plichta R.D."/>
            <person name="Arai Y."/>
            <person name="Sasajima S."/>
            <person name="Kearney M.S."/>
            <person name="Suda W."/>
            <person name="Takeshita K."/>
            <person name="Sasaki T."/>
            <person name="Okamoto S."/>
            <person name="Skelly N.A."/>
            <person name="Okamura Y."/>
            <person name="Vlamakis H."/>
            <person name="Li Y."/>
            <person name="Tanoue T."/>
            <person name="Takei H."/>
            <person name="Nittono H."/>
            <person name="Narushima S."/>
            <person name="Irie J."/>
            <person name="Itoh H."/>
            <person name="Moriya K."/>
            <person name="Sugiura Y."/>
            <person name="Suematsu M."/>
            <person name="Moritoki N."/>
            <person name="Shibata S."/>
            <person name="Littman R.D."/>
            <person name="Fischbach A.M."/>
            <person name="Uwamino Y."/>
            <person name="Inoue T."/>
            <person name="Honda A."/>
            <person name="Hattori M."/>
            <person name="Murai T."/>
            <person name="Xavier J.R."/>
            <person name="Hirose N."/>
            <person name="Honda K."/>
        </authorList>
    </citation>
    <scope>NUCLEOTIDE SEQUENCE</scope>
    <source>
        <strain evidence="1">CE91-St55</strain>
    </source>
</reference>
<name>A0AA37JBI4_9FIRM</name>
<dbReference type="AlphaFoldDB" id="A0AA37JBI4"/>
<dbReference type="Proteomes" id="UP001055091">
    <property type="component" value="Unassembled WGS sequence"/>
</dbReference>
<accession>A0AA37JBI4</accession>
<evidence type="ECO:0000313" key="2">
    <source>
        <dbReference type="Proteomes" id="UP001055091"/>
    </source>
</evidence>
<proteinExistence type="predicted"/>
<dbReference type="EMBL" id="BQNJ01000001">
    <property type="protein sequence ID" value="GKG98545.1"/>
    <property type="molecule type" value="Genomic_DNA"/>
</dbReference>
<comment type="caution">
    <text evidence="1">The sequence shown here is derived from an EMBL/GenBank/DDBJ whole genome shotgun (WGS) entry which is preliminary data.</text>
</comment>
<organism evidence="1 2">
    <name type="scientific">Hungatella hathewayi</name>
    <dbReference type="NCBI Taxonomy" id="154046"/>
    <lineage>
        <taxon>Bacteria</taxon>
        <taxon>Bacillati</taxon>
        <taxon>Bacillota</taxon>
        <taxon>Clostridia</taxon>
        <taxon>Lachnospirales</taxon>
        <taxon>Lachnospiraceae</taxon>
        <taxon>Hungatella</taxon>
    </lineage>
</organism>